<sequence length="74" mass="8637">MLKEKMMRYKLMDSHMDLVKRGELGAARILLQLLRNGKVTLGLGDDEWNVEELCERTGCYIYYSRNGYKAVVHL</sequence>
<dbReference type="EMBL" id="DWYZ01000015">
    <property type="protein sequence ID" value="HJB27280.1"/>
    <property type="molecule type" value="Genomic_DNA"/>
</dbReference>
<accession>A0A9D2LPN3</accession>
<dbReference type="AlphaFoldDB" id="A0A9D2LPN3"/>
<comment type="caution">
    <text evidence="1">The sequence shown here is derived from an EMBL/GenBank/DDBJ whole genome shotgun (WGS) entry which is preliminary data.</text>
</comment>
<dbReference type="Proteomes" id="UP000823842">
    <property type="component" value="Unassembled WGS sequence"/>
</dbReference>
<organism evidence="1 2">
    <name type="scientific">Candidatus Blautia faecavium</name>
    <dbReference type="NCBI Taxonomy" id="2838487"/>
    <lineage>
        <taxon>Bacteria</taxon>
        <taxon>Bacillati</taxon>
        <taxon>Bacillota</taxon>
        <taxon>Clostridia</taxon>
        <taxon>Lachnospirales</taxon>
        <taxon>Lachnospiraceae</taxon>
        <taxon>Blautia</taxon>
    </lineage>
</organism>
<gene>
    <name evidence="1" type="ORF">IAA06_00585</name>
</gene>
<name>A0A9D2LPN3_9FIRM</name>
<protein>
    <submittedName>
        <fullName evidence="1">Uncharacterized protein</fullName>
    </submittedName>
</protein>
<reference evidence="1" key="1">
    <citation type="journal article" date="2021" name="PeerJ">
        <title>Extensive microbial diversity within the chicken gut microbiome revealed by metagenomics and culture.</title>
        <authorList>
            <person name="Gilroy R."/>
            <person name="Ravi A."/>
            <person name="Getino M."/>
            <person name="Pursley I."/>
            <person name="Horton D.L."/>
            <person name="Alikhan N.F."/>
            <person name="Baker D."/>
            <person name="Gharbi K."/>
            <person name="Hall N."/>
            <person name="Watson M."/>
            <person name="Adriaenssens E.M."/>
            <person name="Foster-Nyarko E."/>
            <person name="Jarju S."/>
            <person name="Secka A."/>
            <person name="Antonio M."/>
            <person name="Oren A."/>
            <person name="Chaudhuri R.R."/>
            <person name="La Ragione R."/>
            <person name="Hildebrand F."/>
            <person name="Pallen M.J."/>
        </authorList>
    </citation>
    <scope>NUCLEOTIDE SEQUENCE</scope>
    <source>
        <strain evidence="1">ChiSjej1B19-5720</strain>
    </source>
</reference>
<reference evidence="1" key="2">
    <citation type="submission" date="2021-04" db="EMBL/GenBank/DDBJ databases">
        <authorList>
            <person name="Gilroy R."/>
        </authorList>
    </citation>
    <scope>NUCLEOTIDE SEQUENCE</scope>
    <source>
        <strain evidence="1">ChiSjej1B19-5720</strain>
    </source>
</reference>
<proteinExistence type="predicted"/>
<evidence type="ECO:0000313" key="1">
    <source>
        <dbReference type="EMBL" id="HJB27280.1"/>
    </source>
</evidence>
<evidence type="ECO:0000313" key="2">
    <source>
        <dbReference type="Proteomes" id="UP000823842"/>
    </source>
</evidence>